<dbReference type="GeneID" id="108933858"/>
<sequence>MSRIRPLLTVQPCRGLVDEKFQISVKYLPPKQEVTLHSLLQSEDNNYWEAFGYYVSDAKGAVKVAEDASVGGTYEGIEAMGLLWSMRPEPGSKPGLRLRKENVESPVVVQISVYKGHLSQGFRKQVALACSTVERWYMAPGVQRVDVTDPEVRGTLFLPPGPGPFPAVLDIWGGSGGLVEYRSALLASHGFASMTLEYMPYEGRKSDVNMAYFEKAFGFLQEHFLVDSKSVALLGLSFGCNVCLSMAVYSEVVQPKCCVCISGTHLYPVKSSTLSVLKELEKQTHKIHVDEKNRTIMKGILLPVPTDPNLKTEVGKIKCPLLFIIGLDDENWPVAESMEDMQKMMEEAGNSHLLTALSYPGAGHLIEIPYTPHCRTSRYISPQHGKKMTLLWGGRTKPHADAQEHSWGEIIEFLQKHLYSGMDPEPLSRM</sequence>
<evidence type="ECO:0000256" key="2">
    <source>
        <dbReference type="PIRSR" id="PIRSR016521-1"/>
    </source>
</evidence>
<evidence type="ECO:0000259" key="3">
    <source>
        <dbReference type="Pfam" id="PF04775"/>
    </source>
</evidence>
<dbReference type="Pfam" id="PF08840">
    <property type="entry name" value="BAAT_C"/>
    <property type="match status" value="1"/>
</dbReference>
<dbReference type="InterPro" id="IPR014940">
    <property type="entry name" value="BAAT_C"/>
</dbReference>
<evidence type="ECO:0000259" key="4">
    <source>
        <dbReference type="Pfam" id="PF08840"/>
    </source>
</evidence>
<reference evidence="5" key="2">
    <citation type="submission" date="2025-08" db="UniProtKB">
        <authorList>
            <consortium name="Ensembl"/>
        </authorList>
    </citation>
    <scope>IDENTIFICATION</scope>
</reference>
<feature type="active site" description="Charge relay system" evidence="2">
    <location>
        <position position="364"/>
    </location>
</feature>
<reference evidence="5" key="3">
    <citation type="submission" date="2025-09" db="UniProtKB">
        <authorList>
            <consortium name="Ensembl"/>
        </authorList>
    </citation>
    <scope>IDENTIFICATION</scope>
</reference>
<comment type="similarity">
    <text evidence="1">Belongs to the C/M/P thioester hydrolase family.</text>
</comment>
<keyword evidence="6" id="KW-1185">Reference proteome</keyword>
<dbReference type="Gene3D" id="3.40.50.1820">
    <property type="entry name" value="alpha/beta hydrolase"/>
    <property type="match status" value="1"/>
</dbReference>
<feature type="active site" description="Charge relay system" evidence="2">
    <location>
        <position position="329"/>
    </location>
</feature>
<dbReference type="PANTHER" id="PTHR10824:SF36">
    <property type="entry name" value="ACYL-COA THIOESTERASE 17-RELATED"/>
    <property type="match status" value="1"/>
</dbReference>
<dbReference type="InterPro" id="IPR029058">
    <property type="entry name" value="AB_hydrolase_fold"/>
</dbReference>
<dbReference type="Pfam" id="PF04775">
    <property type="entry name" value="Bile_Hydr_Trans"/>
    <property type="match status" value="1"/>
</dbReference>
<dbReference type="GO" id="GO:0006637">
    <property type="term" value="P:acyl-CoA metabolic process"/>
    <property type="evidence" value="ECO:0007669"/>
    <property type="project" value="InterPro"/>
</dbReference>
<dbReference type="SUPFAM" id="SSF53474">
    <property type="entry name" value="alpha/beta-Hydrolases"/>
    <property type="match status" value="1"/>
</dbReference>
<dbReference type="GO" id="GO:0047617">
    <property type="term" value="F:fatty acyl-CoA hydrolase activity"/>
    <property type="evidence" value="ECO:0007669"/>
    <property type="project" value="TreeGrafter"/>
</dbReference>
<reference evidence="5 6" key="1">
    <citation type="submission" date="2019-04" db="EMBL/GenBank/DDBJ databases">
        <authorList>
            <consortium name="Wellcome Sanger Institute Data Sharing"/>
        </authorList>
    </citation>
    <scope>NUCLEOTIDE SEQUENCE [LARGE SCALE GENOMIC DNA]</scope>
</reference>
<dbReference type="GO" id="GO:0006631">
    <property type="term" value="P:fatty acid metabolic process"/>
    <property type="evidence" value="ECO:0007669"/>
    <property type="project" value="TreeGrafter"/>
</dbReference>
<dbReference type="PANTHER" id="PTHR10824">
    <property type="entry name" value="ACYL-COENZYME A THIOESTERASE-RELATED"/>
    <property type="match status" value="1"/>
</dbReference>
<dbReference type="PIRSF" id="PIRSF016521">
    <property type="entry name" value="Acyl-CoA_hydro"/>
    <property type="match status" value="1"/>
</dbReference>
<organism evidence="5 6">
    <name type="scientific">Scleropages formosus</name>
    <name type="common">Asian bonytongue</name>
    <name type="synonym">Osteoglossum formosum</name>
    <dbReference type="NCBI Taxonomy" id="113540"/>
    <lineage>
        <taxon>Eukaryota</taxon>
        <taxon>Metazoa</taxon>
        <taxon>Chordata</taxon>
        <taxon>Craniata</taxon>
        <taxon>Vertebrata</taxon>
        <taxon>Euteleostomi</taxon>
        <taxon>Actinopterygii</taxon>
        <taxon>Neopterygii</taxon>
        <taxon>Teleostei</taxon>
        <taxon>Osteoglossocephala</taxon>
        <taxon>Osteoglossomorpha</taxon>
        <taxon>Osteoglossiformes</taxon>
        <taxon>Osteoglossidae</taxon>
        <taxon>Scleropages</taxon>
    </lineage>
</organism>
<dbReference type="InterPro" id="IPR042490">
    <property type="entry name" value="Thio_Ohase/BAAT_N"/>
</dbReference>
<protein>
    <submittedName>
        <fullName evidence="5">Bile acid-CoA:amino acid N-acyltransferase-like</fullName>
    </submittedName>
</protein>
<dbReference type="InterPro" id="IPR006862">
    <property type="entry name" value="Thio_Ohase/aa_AcTrfase"/>
</dbReference>
<evidence type="ECO:0000313" key="5">
    <source>
        <dbReference type="Ensembl" id="ENSSFOP00015010427.2"/>
    </source>
</evidence>
<dbReference type="InterPro" id="IPR016662">
    <property type="entry name" value="Acyl-CoA_thioEstase_long-chain"/>
</dbReference>
<feature type="active site" description="Charge relay system" evidence="2">
    <location>
        <position position="237"/>
    </location>
</feature>
<name>A0A8C9R6U3_SCLFO</name>
<evidence type="ECO:0000256" key="1">
    <source>
        <dbReference type="ARBA" id="ARBA00006538"/>
    </source>
</evidence>
<dbReference type="FunFam" id="2.60.40.2240:FF:000002">
    <property type="entry name" value="Acyl-CoA thioesterase 18"/>
    <property type="match status" value="1"/>
</dbReference>
<dbReference type="Proteomes" id="UP000694397">
    <property type="component" value="Chromosome 21"/>
</dbReference>
<accession>A0A8C9R6U3</accession>
<dbReference type="KEGG" id="sfm:108933858"/>
<dbReference type="GeneTree" id="ENSGT01010000222336"/>
<proteinExistence type="inferred from homology"/>
<dbReference type="AlphaFoldDB" id="A0A8C9R6U3"/>
<feature type="domain" description="BAAT/Acyl-CoA thioester hydrolase C-terminal" evidence="4">
    <location>
        <begin position="208"/>
        <end position="419"/>
    </location>
</feature>
<dbReference type="Ensembl" id="ENSSFOT00015010568.2">
    <property type="protein sequence ID" value="ENSSFOP00015010427.2"/>
    <property type="gene ID" value="ENSSFOG00015006747.2"/>
</dbReference>
<gene>
    <name evidence="5" type="primary">LOC108933858</name>
</gene>
<dbReference type="Gene3D" id="2.60.40.2240">
    <property type="entry name" value="Acyl-CoA thioester hydrolase/BAAT N-terminal domain"/>
    <property type="match status" value="1"/>
</dbReference>
<dbReference type="RefSeq" id="XP_018606744.2">
    <property type="nucleotide sequence ID" value="XM_018751228.2"/>
</dbReference>
<feature type="domain" description="Acyl-CoA thioester hydrolase/bile acid-CoA amino acid N-acetyltransferase" evidence="3">
    <location>
        <begin position="18"/>
        <end position="148"/>
    </location>
</feature>
<evidence type="ECO:0000313" key="6">
    <source>
        <dbReference type="Proteomes" id="UP000694397"/>
    </source>
</evidence>
<dbReference type="FunFam" id="3.40.50.1820:FF:000024">
    <property type="entry name" value="acyl-coenzyme A thioesterase 4"/>
    <property type="match status" value="1"/>
</dbReference>